<dbReference type="EMBL" id="MFFM01000009">
    <property type="protein sequence ID" value="OGF14010.1"/>
    <property type="molecule type" value="Genomic_DNA"/>
</dbReference>
<proteinExistence type="predicted"/>
<organism evidence="1 2">
    <name type="scientific">Candidatus Edwardsbacteria bacterium GWF2_54_11</name>
    <dbReference type="NCBI Taxonomy" id="1817851"/>
    <lineage>
        <taxon>Bacteria</taxon>
        <taxon>Candidatus Edwardsiibacteriota</taxon>
    </lineage>
</organism>
<name>A0A1F5RHX7_9BACT</name>
<comment type="caution">
    <text evidence="1">The sequence shown here is derived from an EMBL/GenBank/DDBJ whole genome shotgun (WGS) entry which is preliminary data.</text>
</comment>
<dbReference type="Proteomes" id="UP000177230">
    <property type="component" value="Unassembled WGS sequence"/>
</dbReference>
<evidence type="ECO:0000313" key="2">
    <source>
        <dbReference type="Proteomes" id="UP000177230"/>
    </source>
</evidence>
<sequence length="306" mass="34846">MQCKTKYIVTFLILGLLSNVSYGTFRTPYELREAKFNKKPKLDQWCTIKIKIVCEGEPTTDTLPLKINSPGIQTDLPGDKLPSWNDIKNGSVYRASFKIRPYFYGCSIMTISSVGGGVFIGINDKGKSSFAGTSAELNKKLGPWEKVVGYDIYGQPVHEPSERQERMQEKILSGYLNDGIKIISNKKGILKSVRGGGNILRYDFYLSPLPAWHKESKLKLTLVTRRCEQPKVEVFKRDDWKLYLVNDIQQDLKYLTNGIFATNFIIKPIKASGQHAWFKFVYDESDSTVRGLDLYFDEQGNLKPLE</sequence>
<reference evidence="1 2" key="1">
    <citation type="journal article" date="2016" name="Nat. Commun.">
        <title>Thousands of microbial genomes shed light on interconnected biogeochemical processes in an aquifer system.</title>
        <authorList>
            <person name="Anantharaman K."/>
            <person name="Brown C.T."/>
            <person name="Hug L.A."/>
            <person name="Sharon I."/>
            <person name="Castelle C.J."/>
            <person name="Probst A.J."/>
            <person name="Thomas B.C."/>
            <person name="Singh A."/>
            <person name="Wilkins M.J."/>
            <person name="Karaoz U."/>
            <person name="Brodie E.L."/>
            <person name="Williams K.H."/>
            <person name="Hubbard S.S."/>
            <person name="Banfield J.F."/>
        </authorList>
    </citation>
    <scope>NUCLEOTIDE SEQUENCE [LARGE SCALE GENOMIC DNA]</scope>
</reference>
<accession>A0A1F5RHX7</accession>
<dbReference type="AlphaFoldDB" id="A0A1F5RHX7"/>
<evidence type="ECO:0000313" key="1">
    <source>
        <dbReference type="EMBL" id="OGF14010.1"/>
    </source>
</evidence>
<protein>
    <submittedName>
        <fullName evidence="1">Uncharacterized protein</fullName>
    </submittedName>
</protein>
<gene>
    <name evidence="1" type="ORF">A2024_05605</name>
</gene>